<evidence type="ECO:0000256" key="1">
    <source>
        <dbReference type="SAM" id="MobiDB-lite"/>
    </source>
</evidence>
<feature type="region of interest" description="Disordered" evidence="1">
    <location>
        <begin position="785"/>
        <end position="811"/>
    </location>
</feature>
<proteinExistence type="predicted"/>
<feature type="compositionally biased region" description="Acidic residues" evidence="1">
    <location>
        <begin position="1007"/>
        <end position="1041"/>
    </location>
</feature>
<sequence>MFSLLFPSKQDNIDMQQHDEDDECSWHSSSSEESDSQFMSEVDHSFVALHAHQRVQHIGDGLFFQQQEIPGQVPSKMNDDVSQVSFEYGSSVDTNSIGLNSYVSGGNTIGDSSTGMSQLDLALKWRKSTMQKIQDKPSTNMSTVEEEVFHGSGSGTEEAPSEYQSFDQAFTKALGELPQDTAGSRKSSTAGMAGESSNSSPILERALLKVQGPKLGLEGPIPPPPPKIIKKKYSGSQFQISPVKSASRKALSSDYPLSEANGHFDNKMATPKGDALLQNVKVGLGSERRIAREEKIVDENVFVNSPPPSNKPNQYNGSTVEWPSELQETNQQPQKILSSSPRSAFGTYSPPSRKSKLSKTKPFISTKSELTFSDVSNVSSKLNEMNQDRNKNSDDTVIEVETETCLPRGSPCNMLTDPSGAKGDFLQRFTDMKKRGEVEVKTFQAKCKTPGQCISDTKEEVVTLLDPSLDPQESTMKEGLFGFQRRTKRWMNQIWNPESDEWEELPSSIDFSSPDHSHRNAKDPNQTMPLTDDDLSIEDILDRNTDLVRAVLGQPPESPKSTEESDPSASPRVRSNPESNDSDDIEKSPVSTQSSLEYSMSSMSLIASREVDEGLSLSKTIQNQSTEEPRSLNVTSPMRKDCNGKNASPNNFDDQIHNSCTIIQRYYRGFRDRYLVLDMLGVAKRKRWEPRTKSISVTKIHSKFRRDARKILRARHTAIDDTAVVVSMAVCVKHVCAKVVQVWWKKQITILRKERDNGFDDAAIPSSWNTMSRAVAVPAFLGNHEVSKNDNRPKSACSNDSKRTSTTSSSNTPEAIDCKYYGESHANMYEDDDEHFITIDDDNYISSMSLLKKFHKGIFGRMIKLFRKKPKATKKKKKKRGMKKLTKLFKRGKKKENAPTEKVMLGDPEANAQLPDPLSLYRPLEDTAPKDDSADFGTDGSPMFDFADFTKFDNASEYEQLSFSEKDNFSLVAESFVSRQSTSNESSPAITLTKQMSMPLTHLHEEGSEDCDLSCSDSDEYSTDDDEEGEFYECDEDDDGSDIMSSADTSISVPWDEQ</sequence>
<feature type="region of interest" description="Disordered" evidence="1">
    <location>
        <begin position="1004"/>
        <end position="1058"/>
    </location>
</feature>
<protein>
    <submittedName>
        <fullName evidence="2">Uncharacterized protein</fullName>
    </submittedName>
</protein>
<gene>
    <name evidence="2" type="ORF">CTEN210_09546</name>
</gene>
<feature type="compositionally biased region" description="Polar residues" evidence="1">
    <location>
        <begin position="325"/>
        <end position="342"/>
    </location>
</feature>
<dbReference type="Proteomes" id="UP001054902">
    <property type="component" value="Unassembled WGS sequence"/>
</dbReference>
<feature type="region of interest" description="Disordered" evidence="1">
    <location>
        <begin position="552"/>
        <end position="597"/>
    </location>
</feature>
<reference evidence="2 3" key="1">
    <citation type="journal article" date="2021" name="Sci. Rep.">
        <title>The genome of the diatom Chaetoceros tenuissimus carries an ancient integrated fragment of an extant virus.</title>
        <authorList>
            <person name="Hongo Y."/>
            <person name="Kimura K."/>
            <person name="Takaki Y."/>
            <person name="Yoshida Y."/>
            <person name="Baba S."/>
            <person name="Kobayashi G."/>
            <person name="Nagasaki K."/>
            <person name="Hano T."/>
            <person name="Tomaru Y."/>
        </authorList>
    </citation>
    <scope>NUCLEOTIDE SEQUENCE [LARGE SCALE GENOMIC DNA]</scope>
    <source>
        <strain evidence="2 3">NIES-3715</strain>
    </source>
</reference>
<feature type="region of interest" description="Disordered" evidence="1">
    <location>
        <begin position="176"/>
        <end position="201"/>
    </location>
</feature>
<feature type="region of interest" description="Disordered" evidence="1">
    <location>
        <begin position="1"/>
        <end position="37"/>
    </location>
</feature>
<feature type="compositionally biased region" description="Basic and acidic residues" evidence="1">
    <location>
        <begin position="513"/>
        <end position="522"/>
    </location>
</feature>
<accession>A0AAD3CY13</accession>
<comment type="caution">
    <text evidence="2">The sequence shown here is derived from an EMBL/GenBank/DDBJ whole genome shotgun (WGS) entry which is preliminary data.</text>
</comment>
<dbReference type="EMBL" id="BLLK01000046">
    <property type="protein sequence ID" value="GFH53070.1"/>
    <property type="molecule type" value="Genomic_DNA"/>
</dbReference>
<feature type="region of interest" description="Disordered" evidence="1">
    <location>
        <begin position="504"/>
        <end position="532"/>
    </location>
</feature>
<dbReference type="AlphaFoldDB" id="A0AAD3CY13"/>
<keyword evidence="3" id="KW-1185">Reference proteome</keyword>
<feature type="compositionally biased region" description="Polar residues" evidence="1">
    <location>
        <begin position="181"/>
        <end position="201"/>
    </location>
</feature>
<evidence type="ECO:0000313" key="3">
    <source>
        <dbReference type="Proteomes" id="UP001054902"/>
    </source>
</evidence>
<organism evidence="2 3">
    <name type="scientific">Chaetoceros tenuissimus</name>
    <dbReference type="NCBI Taxonomy" id="426638"/>
    <lineage>
        <taxon>Eukaryota</taxon>
        <taxon>Sar</taxon>
        <taxon>Stramenopiles</taxon>
        <taxon>Ochrophyta</taxon>
        <taxon>Bacillariophyta</taxon>
        <taxon>Coscinodiscophyceae</taxon>
        <taxon>Chaetocerotophycidae</taxon>
        <taxon>Chaetocerotales</taxon>
        <taxon>Chaetocerotaceae</taxon>
        <taxon>Chaetoceros</taxon>
    </lineage>
</organism>
<feature type="compositionally biased region" description="Polar residues" evidence="1">
    <location>
        <begin position="620"/>
        <end position="636"/>
    </location>
</feature>
<feature type="region of interest" description="Disordered" evidence="1">
    <location>
        <begin position="620"/>
        <end position="647"/>
    </location>
</feature>
<feature type="region of interest" description="Disordered" evidence="1">
    <location>
        <begin position="325"/>
        <end position="361"/>
    </location>
</feature>
<feature type="compositionally biased region" description="Polar residues" evidence="1">
    <location>
        <begin position="1043"/>
        <end position="1052"/>
    </location>
</feature>
<evidence type="ECO:0000313" key="2">
    <source>
        <dbReference type="EMBL" id="GFH53070.1"/>
    </source>
</evidence>
<name>A0AAD3CY13_9STRA</name>